<feature type="compositionally biased region" description="Acidic residues" evidence="1">
    <location>
        <begin position="30"/>
        <end position="41"/>
    </location>
</feature>
<dbReference type="PANTHER" id="PTHR31973">
    <property type="entry name" value="POLYPROTEIN, PUTATIVE-RELATED"/>
    <property type="match status" value="1"/>
</dbReference>
<sequence length="183" mass="20660">MAPASTTKHAIVDSSESINTFGRSDSSTSDTEDEIGGDDDQGGVAITVLGTKEPGKSYGWVLRAWKSNMGTYWHVTAFVNEHTCERNDNYNVEFKRVSAAVIGDLFASKYCDPDRIIHPKDIVFEMREQHGIHLSYNKAYRLKQHALNQVFGDLWESFKRLPSYFYALEQANPETVTKIKTDS</sequence>
<evidence type="ECO:0000256" key="1">
    <source>
        <dbReference type="SAM" id="MobiDB-lite"/>
    </source>
</evidence>
<proteinExistence type="predicted"/>
<dbReference type="AlphaFoldDB" id="A0AAE0CLX1"/>
<feature type="region of interest" description="Disordered" evidence="1">
    <location>
        <begin position="1"/>
        <end position="45"/>
    </location>
</feature>
<dbReference type="Proteomes" id="UP001280121">
    <property type="component" value="Unassembled WGS sequence"/>
</dbReference>
<comment type="caution">
    <text evidence="2">The sequence shown here is derived from an EMBL/GenBank/DDBJ whole genome shotgun (WGS) entry which is preliminary data.</text>
</comment>
<accession>A0AAE0CLX1</accession>
<protein>
    <submittedName>
        <fullName evidence="2">Uncharacterized protein</fullName>
    </submittedName>
</protein>
<evidence type="ECO:0000313" key="2">
    <source>
        <dbReference type="EMBL" id="KAK2655393.1"/>
    </source>
</evidence>
<organism evidence="2 3">
    <name type="scientific">Dipteronia dyeriana</name>
    <dbReference type="NCBI Taxonomy" id="168575"/>
    <lineage>
        <taxon>Eukaryota</taxon>
        <taxon>Viridiplantae</taxon>
        <taxon>Streptophyta</taxon>
        <taxon>Embryophyta</taxon>
        <taxon>Tracheophyta</taxon>
        <taxon>Spermatophyta</taxon>
        <taxon>Magnoliopsida</taxon>
        <taxon>eudicotyledons</taxon>
        <taxon>Gunneridae</taxon>
        <taxon>Pentapetalae</taxon>
        <taxon>rosids</taxon>
        <taxon>malvids</taxon>
        <taxon>Sapindales</taxon>
        <taxon>Sapindaceae</taxon>
        <taxon>Hippocastanoideae</taxon>
        <taxon>Acereae</taxon>
        <taxon>Dipteronia</taxon>
    </lineage>
</organism>
<reference evidence="2" key="1">
    <citation type="journal article" date="2023" name="Plant J.">
        <title>Genome sequences and population genomics provide insights into the demographic history, inbreeding, and mutation load of two 'living fossil' tree species of Dipteronia.</title>
        <authorList>
            <person name="Feng Y."/>
            <person name="Comes H.P."/>
            <person name="Chen J."/>
            <person name="Zhu S."/>
            <person name="Lu R."/>
            <person name="Zhang X."/>
            <person name="Li P."/>
            <person name="Qiu J."/>
            <person name="Olsen K.M."/>
            <person name="Qiu Y."/>
        </authorList>
    </citation>
    <scope>NUCLEOTIDE SEQUENCE</scope>
    <source>
        <strain evidence="2">KIB01</strain>
    </source>
</reference>
<name>A0AAE0CLX1_9ROSI</name>
<evidence type="ECO:0000313" key="3">
    <source>
        <dbReference type="Proteomes" id="UP001280121"/>
    </source>
</evidence>
<gene>
    <name evidence="2" type="ORF">Ddye_008445</name>
</gene>
<dbReference type="EMBL" id="JANJYI010000003">
    <property type="protein sequence ID" value="KAK2655393.1"/>
    <property type="molecule type" value="Genomic_DNA"/>
</dbReference>
<dbReference type="PANTHER" id="PTHR31973:SF187">
    <property type="entry name" value="MUTATOR TRANSPOSASE MUDRA PROTEIN"/>
    <property type="match status" value="1"/>
</dbReference>
<feature type="compositionally biased region" description="Polar residues" evidence="1">
    <location>
        <begin position="1"/>
        <end position="23"/>
    </location>
</feature>
<keyword evidence="3" id="KW-1185">Reference proteome</keyword>